<keyword evidence="6 12" id="KW-0808">Transferase</keyword>
<evidence type="ECO:0000259" key="14">
    <source>
        <dbReference type="Pfam" id="PF08544"/>
    </source>
</evidence>
<keyword evidence="12" id="KW-0963">Cytoplasm</keyword>
<dbReference type="Proteomes" id="UP000287022">
    <property type="component" value="Unassembled WGS sequence"/>
</dbReference>
<dbReference type="NCBIfam" id="NF002288">
    <property type="entry name" value="PRK01212.1-4"/>
    <property type="match status" value="1"/>
</dbReference>
<keyword evidence="5 12" id="KW-0028">Amino-acid biosynthesis</keyword>
<comment type="subcellular location">
    <subcellularLocation>
        <location evidence="12">Cytoplasm</location>
    </subcellularLocation>
</comment>
<dbReference type="Gene3D" id="3.30.70.890">
    <property type="entry name" value="GHMP kinase, C-terminal domain"/>
    <property type="match status" value="1"/>
</dbReference>
<evidence type="ECO:0000256" key="3">
    <source>
        <dbReference type="ARBA" id="ARBA00012078"/>
    </source>
</evidence>
<evidence type="ECO:0000256" key="12">
    <source>
        <dbReference type="HAMAP-Rule" id="MF_00384"/>
    </source>
</evidence>
<name>A0A432ZAF4_9GAMM</name>
<feature type="domain" description="GHMP kinase N-terminal" evidence="13">
    <location>
        <begin position="64"/>
        <end position="152"/>
    </location>
</feature>
<dbReference type="InterPro" id="IPR020568">
    <property type="entry name" value="Ribosomal_Su5_D2-typ_SF"/>
</dbReference>
<dbReference type="EMBL" id="PIQE01000001">
    <property type="protein sequence ID" value="RUO74925.1"/>
    <property type="molecule type" value="Genomic_DNA"/>
</dbReference>
<comment type="catalytic activity">
    <reaction evidence="11 12">
        <text>L-homoserine + ATP = O-phospho-L-homoserine + ADP + H(+)</text>
        <dbReference type="Rhea" id="RHEA:13985"/>
        <dbReference type="ChEBI" id="CHEBI:15378"/>
        <dbReference type="ChEBI" id="CHEBI:30616"/>
        <dbReference type="ChEBI" id="CHEBI:57476"/>
        <dbReference type="ChEBI" id="CHEBI:57590"/>
        <dbReference type="ChEBI" id="CHEBI:456216"/>
        <dbReference type="EC" id="2.7.1.39"/>
    </reaction>
</comment>
<dbReference type="Gene3D" id="3.30.230.10">
    <property type="match status" value="1"/>
</dbReference>
<proteinExistence type="inferred from homology"/>
<evidence type="ECO:0000256" key="1">
    <source>
        <dbReference type="ARBA" id="ARBA00005015"/>
    </source>
</evidence>
<dbReference type="GO" id="GO:0009088">
    <property type="term" value="P:threonine biosynthetic process"/>
    <property type="evidence" value="ECO:0007669"/>
    <property type="project" value="UniProtKB-UniRule"/>
</dbReference>
<protein>
    <recommendedName>
        <fullName evidence="4 12">Homoserine kinase</fullName>
        <shortName evidence="12">HK</shortName>
        <shortName evidence="12">HSK</shortName>
        <ecNumber evidence="3 12">2.7.1.39</ecNumber>
    </recommendedName>
</protein>
<keyword evidence="8 12" id="KW-0547">Nucleotide-binding</keyword>
<dbReference type="AlphaFoldDB" id="A0A432ZAF4"/>
<dbReference type="RefSeq" id="WP_026861255.1">
    <property type="nucleotide sequence ID" value="NZ_PIQE01000001.1"/>
</dbReference>
<reference evidence="16" key="1">
    <citation type="journal article" date="2018" name="Front. Microbiol.">
        <title>Genome-Based Analysis Reveals the Taxonomy and Diversity of the Family Idiomarinaceae.</title>
        <authorList>
            <person name="Liu Y."/>
            <person name="Lai Q."/>
            <person name="Shao Z."/>
        </authorList>
    </citation>
    <scope>NUCLEOTIDE SEQUENCE [LARGE SCALE GENOMIC DNA]</scope>
    <source>
        <strain evidence="16">c121</strain>
    </source>
</reference>
<evidence type="ECO:0000313" key="16">
    <source>
        <dbReference type="Proteomes" id="UP000287022"/>
    </source>
</evidence>
<evidence type="ECO:0000256" key="2">
    <source>
        <dbReference type="ARBA" id="ARBA00007370"/>
    </source>
</evidence>
<keyword evidence="9 12" id="KW-0418">Kinase</keyword>
<dbReference type="GO" id="GO:0005737">
    <property type="term" value="C:cytoplasm"/>
    <property type="evidence" value="ECO:0007669"/>
    <property type="project" value="UniProtKB-SubCell"/>
</dbReference>
<evidence type="ECO:0000256" key="4">
    <source>
        <dbReference type="ARBA" id="ARBA00017858"/>
    </source>
</evidence>
<dbReference type="PANTHER" id="PTHR20861:SF1">
    <property type="entry name" value="HOMOSERINE KINASE"/>
    <property type="match status" value="1"/>
</dbReference>
<comment type="function">
    <text evidence="12">Catalyzes the ATP-dependent phosphorylation of L-homoserine to L-homoserine phosphate.</text>
</comment>
<dbReference type="InterPro" id="IPR013750">
    <property type="entry name" value="GHMP_kinase_C_dom"/>
</dbReference>
<gene>
    <name evidence="12" type="primary">thrB</name>
    <name evidence="15" type="ORF">CWI80_06240</name>
</gene>
<dbReference type="InterPro" id="IPR006203">
    <property type="entry name" value="GHMP_knse_ATP-bd_CS"/>
</dbReference>
<evidence type="ECO:0000259" key="13">
    <source>
        <dbReference type="Pfam" id="PF00288"/>
    </source>
</evidence>
<comment type="similarity">
    <text evidence="2 12">Belongs to the GHMP kinase family. Homoserine kinase subfamily.</text>
</comment>
<dbReference type="EC" id="2.7.1.39" evidence="3 12"/>
<dbReference type="NCBIfam" id="TIGR00191">
    <property type="entry name" value="thrB"/>
    <property type="match status" value="1"/>
</dbReference>
<dbReference type="Pfam" id="PF00288">
    <property type="entry name" value="GHMP_kinases_N"/>
    <property type="match status" value="1"/>
</dbReference>
<keyword evidence="10 12" id="KW-0067">ATP-binding</keyword>
<dbReference type="PRINTS" id="PR00958">
    <property type="entry name" value="HOMSERKINASE"/>
</dbReference>
<dbReference type="STRING" id="1122124.GCA_000423165_00166"/>
<organism evidence="15 16">
    <name type="scientific">Pseudidiomarina sediminum</name>
    <dbReference type="NCBI Taxonomy" id="431675"/>
    <lineage>
        <taxon>Bacteria</taxon>
        <taxon>Pseudomonadati</taxon>
        <taxon>Pseudomonadota</taxon>
        <taxon>Gammaproteobacteria</taxon>
        <taxon>Alteromonadales</taxon>
        <taxon>Idiomarinaceae</taxon>
        <taxon>Pseudidiomarina</taxon>
    </lineage>
</organism>
<accession>A0A432ZAF4</accession>
<keyword evidence="16" id="KW-1185">Reference proteome</keyword>
<evidence type="ECO:0000256" key="9">
    <source>
        <dbReference type="ARBA" id="ARBA00022777"/>
    </source>
</evidence>
<dbReference type="Pfam" id="PF08544">
    <property type="entry name" value="GHMP_kinases_C"/>
    <property type="match status" value="1"/>
</dbReference>
<dbReference type="SUPFAM" id="SSF54211">
    <property type="entry name" value="Ribosomal protein S5 domain 2-like"/>
    <property type="match status" value="1"/>
</dbReference>
<feature type="binding site" evidence="12">
    <location>
        <begin position="93"/>
        <end position="103"/>
    </location>
    <ligand>
        <name>ATP</name>
        <dbReference type="ChEBI" id="CHEBI:30616"/>
    </ligand>
</feature>
<dbReference type="InterPro" id="IPR036554">
    <property type="entry name" value="GHMP_kinase_C_sf"/>
</dbReference>
<evidence type="ECO:0000256" key="11">
    <source>
        <dbReference type="ARBA" id="ARBA00049375"/>
    </source>
</evidence>
<evidence type="ECO:0000256" key="5">
    <source>
        <dbReference type="ARBA" id="ARBA00022605"/>
    </source>
</evidence>
<dbReference type="InterPro" id="IPR006204">
    <property type="entry name" value="GHMP_kinase_N_dom"/>
</dbReference>
<dbReference type="SUPFAM" id="SSF55060">
    <property type="entry name" value="GHMP Kinase, C-terminal domain"/>
    <property type="match status" value="1"/>
</dbReference>
<dbReference type="PIRSF" id="PIRSF000676">
    <property type="entry name" value="Homoser_kin"/>
    <property type="match status" value="1"/>
</dbReference>
<evidence type="ECO:0000256" key="8">
    <source>
        <dbReference type="ARBA" id="ARBA00022741"/>
    </source>
</evidence>
<dbReference type="GO" id="GO:0004413">
    <property type="term" value="F:homoserine kinase activity"/>
    <property type="evidence" value="ECO:0007669"/>
    <property type="project" value="UniProtKB-UniRule"/>
</dbReference>
<dbReference type="PROSITE" id="PS00627">
    <property type="entry name" value="GHMP_KINASES_ATP"/>
    <property type="match status" value="1"/>
</dbReference>
<evidence type="ECO:0000313" key="15">
    <source>
        <dbReference type="EMBL" id="RUO74925.1"/>
    </source>
</evidence>
<evidence type="ECO:0000256" key="10">
    <source>
        <dbReference type="ARBA" id="ARBA00022840"/>
    </source>
</evidence>
<dbReference type="InterPro" id="IPR014721">
    <property type="entry name" value="Ribsml_uS5_D2-typ_fold_subgr"/>
</dbReference>
<evidence type="ECO:0000256" key="6">
    <source>
        <dbReference type="ARBA" id="ARBA00022679"/>
    </source>
</evidence>
<evidence type="ECO:0000256" key="7">
    <source>
        <dbReference type="ARBA" id="ARBA00022697"/>
    </source>
</evidence>
<sequence length="320" mass="34892">MKRHYYAPASVGNVSVGFDILGLALAPEDGSHLGDVLTLTTATTTSLTLTGRYRHQLPDALDDNLVLQCWHAFRERVPTALPELSFELSKNLPVGSGLGSSACSIVVTCYALNDFFGHPLAPERLMKLMGQLEGAMSGAPHYDNVAPSYFGGLQLLLANQQATQVRLPWLDHWRVVVSYPGTVIRTADARRVLPKQVPMTTASEAAAHLAGFISALYQGDEALALNSLTDVLAEPYRQSLIPDLLPLRAQAQQQGIQHLGISGAGPTLFAICRNAEEAQTMQHLFATQYHHTEDAMTHICRIDTQGARCLDSQDNQHETR</sequence>
<feature type="domain" description="GHMP kinase C-terminal" evidence="14">
    <location>
        <begin position="214"/>
        <end position="283"/>
    </location>
</feature>
<comment type="caution">
    <text evidence="15">The sequence shown here is derived from an EMBL/GenBank/DDBJ whole genome shotgun (WGS) entry which is preliminary data.</text>
</comment>
<dbReference type="GO" id="GO:0005524">
    <property type="term" value="F:ATP binding"/>
    <property type="evidence" value="ECO:0007669"/>
    <property type="project" value="UniProtKB-UniRule"/>
</dbReference>
<dbReference type="InterPro" id="IPR000870">
    <property type="entry name" value="Homoserine_kinase"/>
</dbReference>
<dbReference type="HAMAP" id="MF_00384">
    <property type="entry name" value="Homoser_kinase"/>
    <property type="match status" value="1"/>
</dbReference>
<dbReference type="PANTHER" id="PTHR20861">
    <property type="entry name" value="HOMOSERINE/4-DIPHOSPHOCYTIDYL-2-C-METHYL-D-ERYTHRITOL KINASE"/>
    <property type="match status" value="1"/>
</dbReference>
<keyword evidence="7 12" id="KW-0791">Threonine biosynthesis</keyword>
<comment type="pathway">
    <text evidence="1 12">Amino-acid biosynthesis; L-threonine biosynthesis; L-threonine from L-aspartate: step 4/5.</text>
</comment>
<dbReference type="UniPathway" id="UPA00050">
    <property type="reaction ID" value="UER00064"/>
</dbReference>